<dbReference type="CDD" id="cd00093">
    <property type="entry name" value="HTH_XRE"/>
    <property type="match status" value="1"/>
</dbReference>
<dbReference type="Proteomes" id="UP000253094">
    <property type="component" value="Unassembled WGS sequence"/>
</dbReference>
<feature type="domain" description="HTH cro/C1-type" evidence="2">
    <location>
        <begin position="25"/>
        <end position="80"/>
    </location>
</feature>
<proteinExistence type="predicted"/>
<evidence type="ECO:0000256" key="1">
    <source>
        <dbReference type="SAM" id="MobiDB-lite"/>
    </source>
</evidence>
<keyword evidence="4" id="KW-1185">Reference proteome</keyword>
<evidence type="ECO:0000313" key="3">
    <source>
        <dbReference type="EMBL" id="RCG29821.1"/>
    </source>
</evidence>
<accession>A0A367FHL6</accession>
<protein>
    <submittedName>
        <fullName evidence="3">XRE family transcriptional regulator</fullName>
    </submittedName>
</protein>
<gene>
    <name evidence="3" type="ORF">DQ384_19855</name>
</gene>
<dbReference type="EMBL" id="QOIL01000010">
    <property type="protein sequence ID" value="RCG29821.1"/>
    <property type="molecule type" value="Genomic_DNA"/>
</dbReference>
<dbReference type="Gene3D" id="1.10.260.40">
    <property type="entry name" value="lambda repressor-like DNA-binding domains"/>
    <property type="match status" value="1"/>
</dbReference>
<dbReference type="GO" id="GO:0003677">
    <property type="term" value="F:DNA binding"/>
    <property type="evidence" value="ECO:0007669"/>
    <property type="project" value="InterPro"/>
</dbReference>
<dbReference type="OrthoDB" id="3466567at2"/>
<dbReference type="SMART" id="SM00530">
    <property type="entry name" value="HTH_XRE"/>
    <property type="match status" value="1"/>
</dbReference>
<dbReference type="InterPro" id="IPR001387">
    <property type="entry name" value="Cro/C1-type_HTH"/>
</dbReference>
<dbReference type="SUPFAM" id="SSF47413">
    <property type="entry name" value="lambda repressor-like DNA-binding domains"/>
    <property type="match status" value="1"/>
</dbReference>
<dbReference type="AlphaFoldDB" id="A0A367FHL6"/>
<reference evidence="3 4" key="1">
    <citation type="submission" date="2018-06" db="EMBL/GenBank/DDBJ databases">
        <title>Sphaerisporangium craniellae sp. nov., isolated from a marine sponge in the South China Sea.</title>
        <authorList>
            <person name="Li L."/>
        </authorList>
    </citation>
    <scope>NUCLEOTIDE SEQUENCE [LARGE SCALE GENOMIC DNA]</scope>
    <source>
        <strain evidence="3 4">CCTCC AA 208026</strain>
    </source>
</reference>
<dbReference type="Pfam" id="PF13560">
    <property type="entry name" value="HTH_31"/>
    <property type="match status" value="1"/>
</dbReference>
<dbReference type="Pfam" id="PF19054">
    <property type="entry name" value="DUF5753"/>
    <property type="match status" value="1"/>
</dbReference>
<organism evidence="3 4">
    <name type="scientific">Sphaerisporangium album</name>
    <dbReference type="NCBI Taxonomy" id="509200"/>
    <lineage>
        <taxon>Bacteria</taxon>
        <taxon>Bacillati</taxon>
        <taxon>Actinomycetota</taxon>
        <taxon>Actinomycetes</taxon>
        <taxon>Streptosporangiales</taxon>
        <taxon>Streptosporangiaceae</taxon>
        <taxon>Sphaerisporangium</taxon>
    </lineage>
</organism>
<evidence type="ECO:0000259" key="2">
    <source>
        <dbReference type="PROSITE" id="PS50943"/>
    </source>
</evidence>
<dbReference type="InterPro" id="IPR010982">
    <property type="entry name" value="Lambda_DNA-bd_dom_sf"/>
</dbReference>
<dbReference type="RefSeq" id="WP_114030330.1">
    <property type="nucleotide sequence ID" value="NZ_QOIL01000010.1"/>
</dbReference>
<dbReference type="InterPro" id="IPR043917">
    <property type="entry name" value="DUF5753"/>
</dbReference>
<sequence>MDENVKNSEPPLPPGSPQARFGAEMRRLREAKQWSQAAVAARLGCTQTQVSRLEMAKRTPSRSDAEKLDLIFGHDERNYFVGLYRRITARPGGPRWFMDWVDQIEPYALVLRSWDPLLIPGLLQTESYARHIFSQGPRLTSKEVEDRVAARMQRQGILDRDDSPTLLALIDQGVLHRLLGDAKLMREQLDHLIEIAQHPAVSIQIVDSQCVAGLLGAFMIAELPHGEPDTIHADSSTEGQITDDPEVVASVWNRYESIRLWAYPEHVSIKMIKEAGQEWT</sequence>
<name>A0A367FHL6_9ACTN</name>
<comment type="caution">
    <text evidence="3">The sequence shown here is derived from an EMBL/GenBank/DDBJ whole genome shotgun (WGS) entry which is preliminary data.</text>
</comment>
<evidence type="ECO:0000313" key="4">
    <source>
        <dbReference type="Proteomes" id="UP000253094"/>
    </source>
</evidence>
<dbReference type="PROSITE" id="PS50943">
    <property type="entry name" value="HTH_CROC1"/>
    <property type="match status" value="1"/>
</dbReference>
<feature type="region of interest" description="Disordered" evidence="1">
    <location>
        <begin position="1"/>
        <end position="21"/>
    </location>
</feature>